<comment type="caution">
    <text evidence="7">The sequence shown here is derived from an EMBL/GenBank/DDBJ whole genome shotgun (WGS) entry which is preliminary data.</text>
</comment>
<feature type="transmembrane region" description="Helical" evidence="5">
    <location>
        <begin position="46"/>
        <end position="64"/>
    </location>
</feature>
<feature type="transmembrane region" description="Helical" evidence="5">
    <location>
        <begin position="6"/>
        <end position="34"/>
    </location>
</feature>
<protein>
    <recommendedName>
        <fullName evidence="6">G-protein coupled receptors family 1 profile domain-containing protein</fullName>
    </recommendedName>
</protein>
<dbReference type="InterPro" id="IPR000276">
    <property type="entry name" value="GPCR_Rhodpsn"/>
</dbReference>
<evidence type="ECO:0000313" key="8">
    <source>
        <dbReference type="Proteomes" id="UP000230066"/>
    </source>
</evidence>
<feature type="transmembrane region" description="Helical" evidence="5">
    <location>
        <begin position="126"/>
        <end position="144"/>
    </location>
</feature>
<keyword evidence="8" id="KW-1185">Reference proteome</keyword>
<organism evidence="7 8">
    <name type="scientific">Fasciola hepatica</name>
    <name type="common">Liver fluke</name>
    <dbReference type="NCBI Taxonomy" id="6192"/>
    <lineage>
        <taxon>Eukaryota</taxon>
        <taxon>Metazoa</taxon>
        <taxon>Spiralia</taxon>
        <taxon>Lophotrochozoa</taxon>
        <taxon>Platyhelminthes</taxon>
        <taxon>Trematoda</taxon>
        <taxon>Digenea</taxon>
        <taxon>Plagiorchiida</taxon>
        <taxon>Echinostomata</taxon>
        <taxon>Echinostomatoidea</taxon>
        <taxon>Fasciolidae</taxon>
        <taxon>Fasciola</taxon>
    </lineage>
</organism>
<dbReference type="GO" id="GO:0016020">
    <property type="term" value="C:membrane"/>
    <property type="evidence" value="ECO:0007669"/>
    <property type="project" value="UniProtKB-SubCell"/>
</dbReference>
<dbReference type="Gene3D" id="1.20.1070.10">
    <property type="entry name" value="Rhodopsin 7-helix transmembrane proteins"/>
    <property type="match status" value="1"/>
</dbReference>
<feature type="transmembrane region" description="Helical" evidence="5">
    <location>
        <begin position="84"/>
        <end position="105"/>
    </location>
</feature>
<evidence type="ECO:0000313" key="7">
    <source>
        <dbReference type="EMBL" id="THD27476.1"/>
    </source>
</evidence>
<accession>A0A4E0RHZ8</accession>
<dbReference type="PRINTS" id="PR00237">
    <property type="entry name" value="GPCRRHODOPSN"/>
</dbReference>
<evidence type="ECO:0000256" key="4">
    <source>
        <dbReference type="ARBA" id="ARBA00023136"/>
    </source>
</evidence>
<proteinExistence type="predicted"/>
<evidence type="ECO:0000256" key="3">
    <source>
        <dbReference type="ARBA" id="ARBA00022989"/>
    </source>
</evidence>
<evidence type="ECO:0000256" key="1">
    <source>
        <dbReference type="ARBA" id="ARBA00004370"/>
    </source>
</evidence>
<gene>
    <name evidence="7" type="ORF">D915_001704</name>
</gene>
<evidence type="ECO:0000259" key="6">
    <source>
        <dbReference type="PROSITE" id="PS50262"/>
    </source>
</evidence>
<keyword evidence="2 5" id="KW-0812">Transmembrane</keyword>
<dbReference type="PANTHER" id="PTHR45698">
    <property type="entry name" value="TRACE AMINE-ASSOCIATED RECEPTOR 19N-RELATED"/>
    <property type="match status" value="1"/>
</dbReference>
<feature type="domain" description="G-protein coupled receptors family 1 profile" evidence="6">
    <location>
        <begin position="25"/>
        <end position="295"/>
    </location>
</feature>
<dbReference type="PROSITE" id="PS50262">
    <property type="entry name" value="G_PROTEIN_RECEP_F1_2"/>
    <property type="match status" value="1"/>
</dbReference>
<keyword evidence="4 5" id="KW-0472">Membrane</keyword>
<dbReference type="Pfam" id="PF00001">
    <property type="entry name" value="7tm_1"/>
    <property type="match status" value="1"/>
</dbReference>
<evidence type="ECO:0000256" key="5">
    <source>
        <dbReference type="SAM" id="Phobius"/>
    </source>
</evidence>
<dbReference type="SUPFAM" id="SSF81321">
    <property type="entry name" value="Family A G protein-coupled receptor-like"/>
    <property type="match status" value="1"/>
</dbReference>
<dbReference type="Proteomes" id="UP000230066">
    <property type="component" value="Unassembled WGS sequence"/>
</dbReference>
<dbReference type="AlphaFoldDB" id="A0A4E0RHZ8"/>
<dbReference type="GO" id="GO:0004930">
    <property type="term" value="F:G protein-coupled receptor activity"/>
    <property type="evidence" value="ECO:0007669"/>
    <property type="project" value="InterPro"/>
</dbReference>
<reference evidence="7" key="1">
    <citation type="submission" date="2019-03" db="EMBL/GenBank/DDBJ databases">
        <title>Improved annotation for the trematode Fasciola hepatica.</title>
        <authorList>
            <person name="Choi Y.-J."/>
            <person name="Martin J."/>
            <person name="Mitreva M."/>
        </authorList>
    </citation>
    <scope>NUCLEOTIDE SEQUENCE [LARGE SCALE GENOMIC DNA]</scope>
</reference>
<dbReference type="PANTHER" id="PTHR45698:SF1">
    <property type="entry name" value="TRACE AMINE-ASSOCIATED RECEPTOR 13C-LIKE"/>
    <property type="match status" value="1"/>
</dbReference>
<name>A0A4E0RHZ8_FASHE</name>
<sequence>MSTVSHYMVIFRIVCFLVYPVGLIGNLVILYVLWNNRFPSVMTTTFFRSQCALDLFVIIVIVVKDLQSLNSFLPRISLSNLACQLWYSLSMFWLSVLLSELNLVGISLDRMFAVAIPVIYREKNKLICCSFYVFACIYSVTLVTPRTQSLTLNGTSCVPVSFDNSDSVRRLYNIYAYLWTIFSFVMPFSTMMLSHVVVICILKRSNTRTNLTVPATTHLGSFGAGMHTGRLNRTVNTLYRTTGLMAGLFLLTRTCAVVRYQLSFYGFPVCERGTTFHMIGVRLVTFGSCLNPVLLCCTVPLIRDNLSDYVKSMITKTKRTRKCDVQLMLSAREKH</sequence>
<evidence type="ECO:0000256" key="2">
    <source>
        <dbReference type="ARBA" id="ARBA00022692"/>
    </source>
</evidence>
<dbReference type="InterPro" id="IPR017452">
    <property type="entry name" value="GPCR_Rhodpsn_7TM"/>
</dbReference>
<keyword evidence="3 5" id="KW-1133">Transmembrane helix</keyword>
<feature type="transmembrane region" description="Helical" evidence="5">
    <location>
        <begin position="174"/>
        <end position="202"/>
    </location>
</feature>
<dbReference type="CDD" id="cd00637">
    <property type="entry name" value="7tm_classA_rhodopsin-like"/>
    <property type="match status" value="1"/>
</dbReference>
<comment type="subcellular location">
    <subcellularLocation>
        <location evidence="1">Membrane</location>
    </subcellularLocation>
</comment>
<dbReference type="EMBL" id="JXXN02000411">
    <property type="protein sequence ID" value="THD27476.1"/>
    <property type="molecule type" value="Genomic_DNA"/>
</dbReference>